<reference evidence="1 2" key="1">
    <citation type="journal article" date="2019" name="Sci. Rep.">
        <title>Orb-weaving spider Araneus ventricosus genome elucidates the spidroin gene catalogue.</title>
        <authorList>
            <person name="Kono N."/>
            <person name="Nakamura H."/>
            <person name="Ohtoshi R."/>
            <person name="Moran D.A.P."/>
            <person name="Shinohara A."/>
            <person name="Yoshida Y."/>
            <person name="Fujiwara M."/>
            <person name="Mori M."/>
            <person name="Tomita M."/>
            <person name="Arakawa K."/>
        </authorList>
    </citation>
    <scope>NUCLEOTIDE SEQUENCE [LARGE SCALE GENOMIC DNA]</scope>
</reference>
<dbReference type="EMBL" id="BGPR01000039">
    <property type="protein sequence ID" value="GBL84820.1"/>
    <property type="molecule type" value="Genomic_DNA"/>
</dbReference>
<name>A0A4Y2AY57_ARAVE</name>
<evidence type="ECO:0000313" key="1">
    <source>
        <dbReference type="EMBL" id="GBL84820.1"/>
    </source>
</evidence>
<protein>
    <submittedName>
        <fullName evidence="1">Uncharacterized protein</fullName>
    </submittedName>
</protein>
<keyword evidence="2" id="KW-1185">Reference proteome</keyword>
<dbReference type="AlphaFoldDB" id="A0A4Y2AY57"/>
<comment type="caution">
    <text evidence="1">The sequence shown here is derived from an EMBL/GenBank/DDBJ whole genome shotgun (WGS) entry which is preliminary data.</text>
</comment>
<organism evidence="1 2">
    <name type="scientific">Araneus ventricosus</name>
    <name type="common">Orbweaver spider</name>
    <name type="synonym">Epeira ventricosa</name>
    <dbReference type="NCBI Taxonomy" id="182803"/>
    <lineage>
        <taxon>Eukaryota</taxon>
        <taxon>Metazoa</taxon>
        <taxon>Ecdysozoa</taxon>
        <taxon>Arthropoda</taxon>
        <taxon>Chelicerata</taxon>
        <taxon>Arachnida</taxon>
        <taxon>Araneae</taxon>
        <taxon>Araneomorphae</taxon>
        <taxon>Entelegynae</taxon>
        <taxon>Araneoidea</taxon>
        <taxon>Araneidae</taxon>
        <taxon>Araneus</taxon>
    </lineage>
</organism>
<proteinExistence type="predicted"/>
<dbReference type="Proteomes" id="UP000499080">
    <property type="component" value="Unassembled WGS sequence"/>
</dbReference>
<dbReference type="OrthoDB" id="10589009at2759"/>
<gene>
    <name evidence="1" type="ORF">AVEN_93850_1</name>
</gene>
<evidence type="ECO:0000313" key="2">
    <source>
        <dbReference type="Proteomes" id="UP000499080"/>
    </source>
</evidence>
<accession>A0A4Y2AY57</accession>
<sequence length="125" mass="14414">MDKSEQFDRKSTRRQILSKFSYRSKLQLFTGKVYNFHFQLAVTKSESDHPSRLTHQVSKRGVSNSALPLSRNWEKWEQGESGVDASTVLKTCNLAPYQESPRPEYWCRNRGTSLFTTEGPPNANQ</sequence>